<evidence type="ECO:0000313" key="9">
    <source>
        <dbReference type="Proteomes" id="UP000001593"/>
    </source>
</evidence>
<feature type="binding site" evidence="4">
    <location>
        <position position="184"/>
    </location>
    <ligand>
        <name>ATP</name>
        <dbReference type="ChEBI" id="CHEBI:30616"/>
    </ligand>
</feature>
<evidence type="ECO:0000256" key="2">
    <source>
        <dbReference type="ARBA" id="ARBA00051243"/>
    </source>
</evidence>
<comment type="subcellular location">
    <subcellularLocation>
        <location evidence="1">Membrane</location>
        <topology evidence="1">Single-pass membrane protein</topology>
    </subcellularLocation>
</comment>
<evidence type="ECO:0000259" key="7">
    <source>
        <dbReference type="PROSITE" id="PS50011"/>
    </source>
</evidence>
<evidence type="ECO:0000256" key="6">
    <source>
        <dbReference type="PROSITE-ProRule" id="PRU10141"/>
    </source>
</evidence>
<dbReference type="InterPro" id="IPR000719">
    <property type="entry name" value="Prot_kinase_dom"/>
</dbReference>
<dbReference type="OMA" id="DISHEPK"/>
<feature type="domain" description="Protein kinase" evidence="7">
    <location>
        <begin position="27"/>
        <end position="315"/>
    </location>
</feature>
<evidence type="ECO:0000313" key="8">
    <source>
        <dbReference type="EMBL" id="EDO44510.1"/>
    </source>
</evidence>
<organism evidence="8 9">
    <name type="scientific">Nematostella vectensis</name>
    <name type="common">Starlet sea anemone</name>
    <dbReference type="NCBI Taxonomy" id="45351"/>
    <lineage>
        <taxon>Eukaryota</taxon>
        <taxon>Metazoa</taxon>
        <taxon>Cnidaria</taxon>
        <taxon>Anthozoa</taxon>
        <taxon>Hexacorallia</taxon>
        <taxon>Actiniaria</taxon>
        <taxon>Edwardsiidae</taxon>
        <taxon>Nematostella</taxon>
    </lineage>
</organism>
<sequence>LDPDRSLLEQCNDLPYDHDFEFPEERLVLGKSLGQGAFGQVLRAEAIGMSAFKPRDKAPEAVKMRDKFRRSFRKKGADESDYKDLASELKILIHVGEHKNIVNVLGACTRGRRLMVIIEFAPYGNLLSFLRARREVFEPTWTKTNPDPEAEYTLVDTSMASYQISKGMEFLARKKCVHRDLAARNVLVGPDYVMKVSDFGLARDIYQDDLYVKTTSGLLPVKWMAPESLFDRVYTEKTDVWSFGILLWEIMTLGGTPYPGLPTEQLLDYLSEGQRMAQPQNCPLEIYTIMRDCWMQLPDQRPHFGTLVERLGNVLERN</sequence>
<dbReference type="PROSITE" id="PS00109">
    <property type="entry name" value="PROTEIN_KINASE_TYR"/>
    <property type="match status" value="1"/>
</dbReference>
<dbReference type="PANTHER" id="PTHR24416">
    <property type="entry name" value="TYROSINE-PROTEIN KINASE RECEPTOR"/>
    <property type="match status" value="1"/>
</dbReference>
<keyword evidence="4 6" id="KW-0547">Nucleotide-binding</keyword>
<keyword evidence="5" id="KW-0460">Magnesium</keyword>
<dbReference type="FunFam" id="1.10.510.10:FF:000462">
    <property type="entry name" value="Receptor tyrosine kinase"/>
    <property type="match status" value="1"/>
</dbReference>
<dbReference type="PANTHER" id="PTHR24416:SF600">
    <property type="entry name" value="PDGF- AND VEGF-RECEPTOR RELATED, ISOFORM J"/>
    <property type="match status" value="1"/>
</dbReference>
<dbReference type="GO" id="GO:0004714">
    <property type="term" value="F:transmembrane receptor protein tyrosine kinase activity"/>
    <property type="evidence" value="ECO:0000318"/>
    <property type="project" value="GO_Central"/>
</dbReference>
<feature type="active site" description="Proton acceptor" evidence="3">
    <location>
        <position position="180"/>
    </location>
</feature>
<comment type="catalytic activity">
    <reaction evidence="2">
        <text>L-tyrosyl-[protein] + ATP = O-phospho-L-tyrosyl-[protein] + ADP + H(+)</text>
        <dbReference type="Rhea" id="RHEA:10596"/>
        <dbReference type="Rhea" id="RHEA-COMP:10136"/>
        <dbReference type="Rhea" id="RHEA-COMP:20101"/>
        <dbReference type="ChEBI" id="CHEBI:15378"/>
        <dbReference type="ChEBI" id="CHEBI:30616"/>
        <dbReference type="ChEBI" id="CHEBI:46858"/>
        <dbReference type="ChEBI" id="CHEBI:61978"/>
        <dbReference type="ChEBI" id="CHEBI:456216"/>
        <dbReference type="EC" id="2.7.10.1"/>
    </reaction>
</comment>
<dbReference type="eggNOG" id="KOG0200">
    <property type="taxonomic scope" value="Eukaryota"/>
</dbReference>
<gene>
    <name evidence="8" type="ORF">NEMVEDRAFT_v1g94997</name>
</gene>
<dbReference type="PRINTS" id="PR00109">
    <property type="entry name" value="TYRKINASE"/>
</dbReference>
<dbReference type="EMBL" id="DS469544">
    <property type="protein sequence ID" value="EDO44510.1"/>
    <property type="molecule type" value="Genomic_DNA"/>
</dbReference>
<reference evidence="8 9" key="1">
    <citation type="journal article" date="2007" name="Science">
        <title>Sea anemone genome reveals ancestral eumetazoan gene repertoire and genomic organization.</title>
        <authorList>
            <person name="Putnam N.H."/>
            <person name="Srivastava M."/>
            <person name="Hellsten U."/>
            <person name="Dirks B."/>
            <person name="Chapman J."/>
            <person name="Salamov A."/>
            <person name="Terry A."/>
            <person name="Shapiro H."/>
            <person name="Lindquist E."/>
            <person name="Kapitonov V.V."/>
            <person name="Jurka J."/>
            <person name="Genikhovich G."/>
            <person name="Grigoriev I.V."/>
            <person name="Lucas S.M."/>
            <person name="Steele R.E."/>
            <person name="Finnerty J.R."/>
            <person name="Technau U."/>
            <person name="Martindale M.Q."/>
            <person name="Rokhsar D.S."/>
        </authorList>
    </citation>
    <scope>NUCLEOTIDE SEQUENCE [LARGE SCALE GENOMIC DNA]</scope>
    <source>
        <strain evidence="9">CH2 X CH6</strain>
    </source>
</reference>
<name>A7RVT8_NEMVE</name>
<dbReference type="GO" id="GO:0007169">
    <property type="term" value="P:cell surface receptor protein tyrosine kinase signaling pathway"/>
    <property type="evidence" value="ECO:0000318"/>
    <property type="project" value="GO_Central"/>
</dbReference>
<proteinExistence type="predicted"/>
<dbReference type="PROSITE" id="PS50011">
    <property type="entry name" value="PROTEIN_KINASE_DOM"/>
    <property type="match status" value="1"/>
</dbReference>
<dbReference type="GO" id="GO:0046872">
    <property type="term" value="F:metal ion binding"/>
    <property type="evidence" value="ECO:0007669"/>
    <property type="project" value="UniProtKB-KW"/>
</dbReference>
<feature type="binding site" evidence="6">
    <location>
        <position position="53"/>
    </location>
    <ligand>
        <name>ATP</name>
        <dbReference type="ChEBI" id="CHEBI:30616"/>
    </ligand>
</feature>
<evidence type="ECO:0000256" key="5">
    <source>
        <dbReference type="PIRSR" id="PIRSR000615-3"/>
    </source>
</evidence>
<evidence type="ECO:0000256" key="1">
    <source>
        <dbReference type="ARBA" id="ARBA00004167"/>
    </source>
</evidence>
<keyword evidence="5" id="KW-0479">Metal-binding</keyword>
<dbReference type="Gene3D" id="3.30.200.20">
    <property type="entry name" value="Phosphorylase Kinase, domain 1"/>
    <property type="match status" value="1"/>
</dbReference>
<dbReference type="GO" id="GO:0005524">
    <property type="term" value="F:ATP binding"/>
    <property type="evidence" value="ECO:0007669"/>
    <property type="project" value="UniProtKB-UniRule"/>
</dbReference>
<feature type="non-terminal residue" evidence="8">
    <location>
        <position position="318"/>
    </location>
</feature>
<protein>
    <recommendedName>
        <fullName evidence="7">Protein kinase domain-containing protein</fullName>
    </recommendedName>
</protein>
<dbReference type="FunFam" id="3.30.200.20:FF:000967">
    <property type="entry name" value="Predicted protein"/>
    <property type="match status" value="1"/>
</dbReference>
<dbReference type="InterPro" id="IPR017441">
    <property type="entry name" value="Protein_kinase_ATP_BS"/>
</dbReference>
<feature type="binding site" evidence="4">
    <location>
        <begin position="34"/>
        <end position="41"/>
    </location>
    <ligand>
        <name>ATP</name>
        <dbReference type="ChEBI" id="CHEBI:30616"/>
    </ligand>
</feature>
<dbReference type="GO" id="GO:0043235">
    <property type="term" value="C:receptor complex"/>
    <property type="evidence" value="ECO:0000318"/>
    <property type="project" value="GO_Central"/>
</dbReference>
<dbReference type="InterPro" id="IPR050122">
    <property type="entry name" value="RTK"/>
</dbReference>
<evidence type="ECO:0000256" key="3">
    <source>
        <dbReference type="PIRSR" id="PIRSR000615-1"/>
    </source>
</evidence>
<feature type="non-terminal residue" evidence="8">
    <location>
        <position position="1"/>
    </location>
</feature>
<dbReference type="InterPro" id="IPR011009">
    <property type="entry name" value="Kinase-like_dom_sf"/>
</dbReference>
<dbReference type="GO" id="GO:0005886">
    <property type="term" value="C:plasma membrane"/>
    <property type="evidence" value="ECO:0000318"/>
    <property type="project" value="GO_Central"/>
</dbReference>
<dbReference type="HOGENOM" id="CLU_000288_7_40_1"/>
<accession>A7RVT8</accession>
<dbReference type="InterPro" id="IPR001245">
    <property type="entry name" value="Ser-Thr/Tyr_kinase_cat_dom"/>
</dbReference>
<dbReference type="PROSITE" id="PS00107">
    <property type="entry name" value="PROTEIN_KINASE_ATP"/>
    <property type="match status" value="1"/>
</dbReference>
<dbReference type="InParanoid" id="A7RVT8"/>
<dbReference type="PIRSF" id="PIRSF000615">
    <property type="entry name" value="TyrPK_CSF1-R"/>
    <property type="match status" value="1"/>
</dbReference>
<feature type="binding site" evidence="4">
    <location>
        <position position="63"/>
    </location>
    <ligand>
        <name>ATP</name>
        <dbReference type="ChEBI" id="CHEBI:30616"/>
    </ligand>
</feature>
<dbReference type="Gene3D" id="1.10.510.10">
    <property type="entry name" value="Transferase(Phosphotransferase) domain 1"/>
    <property type="match status" value="1"/>
</dbReference>
<keyword evidence="9" id="KW-1185">Reference proteome</keyword>
<dbReference type="InterPro" id="IPR008266">
    <property type="entry name" value="Tyr_kinase_AS"/>
</dbReference>
<evidence type="ECO:0000256" key="4">
    <source>
        <dbReference type="PIRSR" id="PIRSR000615-2"/>
    </source>
</evidence>
<dbReference type="InterPro" id="IPR020635">
    <property type="entry name" value="Tyr_kinase_cat_dom"/>
</dbReference>
<keyword evidence="4 6" id="KW-0067">ATP-binding</keyword>
<dbReference type="STRING" id="45351.A7RVT8"/>
<dbReference type="SMART" id="SM00219">
    <property type="entry name" value="TyrKc"/>
    <property type="match status" value="1"/>
</dbReference>
<feature type="binding site" evidence="5">
    <location>
        <position position="198"/>
    </location>
    <ligand>
        <name>Mg(2+)</name>
        <dbReference type="ChEBI" id="CHEBI:18420"/>
    </ligand>
</feature>
<dbReference type="SUPFAM" id="SSF56112">
    <property type="entry name" value="Protein kinase-like (PK-like)"/>
    <property type="match status" value="1"/>
</dbReference>
<dbReference type="PhylomeDB" id="A7RVT8"/>
<dbReference type="AlphaFoldDB" id="A7RVT8"/>
<dbReference type="Proteomes" id="UP000001593">
    <property type="component" value="Unassembled WGS sequence"/>
</dbReference>
<dbReference type="Pfam" id="PF07714">
    <property type="entry name" value="PK_Tyr_Ser-Thr"/>
    <property type="match status" value="1"/>
</dbReference>
<feature type="binding site" evidence="5">
    <location>
        <position position="185"/>
    </location>
    <ligand>
        <name>Mg(2+)</name>
        <dbReference type="ChEBI" id="CHEBI:18420"/>
    </ligand>
</feature>